<accession>A0A0F9DPG7</accession>
<evidence type="ECO:0000313" key="1">
    <source>
        <dbReference type="EMBL" id="KKL63619.1"/>
    </source>
</evidence>
<feature type="non-terminal residue" evidence="1">
    <location>
        <position position="1"/>
    </location>
</feature>
<protein>
    <submittedName>
        <fullName evidence="1">Uncharacterized protein</fullName>
    </submittedName>
</protein>
<reference evidence="1" key="1">
    <citation type="journal article" date="2015" name="Nature">
        <title>Complex archaea that bridge the gap between prokaryotes and eukaryotes.</title>
        <authorList>
            <person name="Spang A."/>
            <person name="Saw J.H."/>
            <person name="Jorgensen S.L."/>
            <person name="Zaremba-Niedzwiedzka K."/>
            <person name="Martijn J."/>
            <person name="Lind A.E."/>
            <person name="van Eijk R."/>
            <person name="Schleper C."/>
            <person name="Guy L."/>
            <person name="Ettema T.J."/>
        </authorList>
    </citation>
    <scope>NUCLEOTIDE SEQUENCE</scope>
</reference>
<proteinExistence type="predicted"/>
<organism evidence="1">
    <name type="scientific">marine sediment metagenome</name>
    <dbReference type="NCBI Taxonomy" id="412755"/>
    <lineage>
        <taxon>unclassified sequences</taxon>
        <taxon>metagenomes</taxon>
        <taxon>ecological metagenomes</taxon>
    </lineage>
</organism>
<dbReference type="EMBL" id="LAZR01028103">
    <property type="protein sequence ID" value="KKL63619.1"/>
    <property type="molecule type" value="Genomic_DNA"/>
</dbReference>
<sequence>AAYEEVKRDLLEDLHNYLITQGEEQDPWS</sequence>
<gene>
    <name evidence="1" type="ORF">LCGC14_2173250</name>
</gene>
<dbReference type="AlphaFoldDB" id="A0A0F9DPG7"/>
<comment type="caution">
    <text evidence="1">The sequence shown here is derived from an EMBL/GenBank/DDBJ whole genome shotgun (WGS) entry which is preliminary data.</text>
</comment>
<name>A0A0F9DPG7_9ZZZZ</name>